<name>A0A1X0RI10_RHIZD</name>
<sequence>MTKKDQDLSTQPPIITLLTGAAGAFGAGLLGAIWHTKKKQNQRIETEIKEGIKHIPHRFIPPKLTPEELAIAKKEATMFAFKTLGLGTLLAFTGAGILAKTVSWWLDVHSFKEFSDTMQLIVPRKTSRLRQMLGGKKFEVTKEEEEELKEFDIGE</sequence>
<keyword evidence="1" id="KW-1133">Transmembrane helix</keyword>
<feature type="transmembrane region" description="Helical" evidence="1">
    <location>
        <begin position="14"/>
        <end position="34"/>
    </location>
</feature>
<evidence type="ECO:0000256" key="1">
    <source>
        <dbReference type="SAM" id="Phobius"/>
    </source>
</evidence>
<dbReference type="OrthoDB" id="2378895at2759"/>
<dbReference type="Proteomes" id="UP000242414">
    <property type="component" value="Unassembled WGS sequence"/>
</dbReference>
<dbReference type="Pfam" id="PF07096">
    <property type="entry name" value="DUF1358"/>
    <property type="match status" value="1"/>
</dbReference>
<gene>
    <name evidence="2" type="ORF">BCV72DRAFT_300807</name>
</gene>
<evidence type="ECO:0000313" key="2">
    <source>
        <dbReference type="EMBL" id="ORE11508.1"/>
    </source>
</evidence>
<keyword evidence="1" id="KW-0812">Transmembrane</keyword>
<keyword evidence="1" id="KW-0472">Membrane</keyword>
<dbReference type="EMBL" id="KV921856">
    <property type="protein sequence ID" value="ORE11508.1"/>
    <property type="molecule type" value="Genomic_DNA"/>
</dbReference>
<dbReference type="InterPro" id="IPR009792">
    <property type="entry name" value="TMEM242"/>
</dbReference>
<accession>A0A1X0RI10</accession>
<protein>
    <submittedName>
        <fullName evidence="2">Uncharacterized protein</fullName>
    </submittedName>
</protein>
<organism evidence="2">
    <name type="scientific">Rhizopus microsporus var. microsporus</name>
    <dbReference type="NCBI Taxonomy" id="86635"/>
    <lineage>
        <taxon>Eukaryota</taxon>
        <taxon>Fungi</taxon>
        <taxon>Fungi incertae sedis</taxon>
        <taxon>Mucoromycota</taxon>
        <taxon>Mucoromycotina</taxon>
        <taxon>Mucoromycetes</taxon>
        <taxon>Mucorales</taxon>
        <taxon>Mucorineae</taxon>
        <taxon>Rhizopodaceae</taxon>
        <taxon>Rhizopus</taxon>
    </lineage>
</organism>
<proteinExistence type="predicted"/>
<dbReference type="AlphaFoldDB" id="A0A1X0RI10"/>
<reference evidence="2" key="1">
    <citation type="journal article" date="2016" name="Proc. Natl. Acad. Sci. U.S.A.">
        <title>Lipid metabolic changes in an early divergent fungus govern the establishment of a mutualistic symbiosis with endobacteria.</title>
        <authorList>
            <person name="Lastovetsky O.A."/>
            <person name="Gaspar M.L."/>
            <person name="Mondo S.J."/>
            <person name="LaButti K.M."/>
            <person name="Sandor L."/>
            <person name="Grigoriev I.V."/>
            <person name="Henry S.A."/>
            <person name="Pawlowska T.E."/>
        </authorList>
    </citation>
    <scope>NUCLEOTIDE SEQUENCE [LARGE SCALE GENOMIC DNA]</scope>
    <source>
        <strain evidence="2">ATCC 52814</strain>
    </source>
</reference>
<feature type="transmembrane region" description="Helical" evidence="1">
    <location>
        <begin position="83"/>
        <end position="106"/>
    </location>
</feature>
<dbReference type="VEuPathDB" id="FungiDB:BCV72DRAFT_300807"/>